<evidence type="ECO:0000256" key="4">
    <source>
        <dbReference type="ARBA" id="ARBA00022692"/>
    </source>
</evidence>
<dbReference type="EC" id="2.3.1.158" evidence="9"/>
<dbReference type="GO" id="GO:0046027">
    <property type="term" value="F:phospholipid:diacylglycerol acyltransferase activity"/>
    <property type="evidence" value="ECO:0007669"/>
    <property type="project" value="UniProtKB-EC"/>
</dbReference>
<dbReference type="Pfam" id="PF02450">
    <property type="entry name" value="LCAT"/>
    <property type="match status" value="2"/>
</dbReference>
<comment type="catalytic activity">
    <reaction evidence="8">
        <text>a glycerophospholipid + a 1,2-diacyl-sn-glycerol = a monoacylglycerophospholipid + a triacyl-sn-glycerol</text>
        <dbReference type="Rhea" id="RHEA:14057"/>
        <dbReference type="ChEBI" id="CHEBI:17815"/>
        <dbReference type="ChEBI" id="CHEBI:64615"/>
        <dbReference type="ChEBI" id="CHEBI:136912"/>
        <dbReference type="ChEBI" id="CHEBI:136913"/>
        <dbReference type="EC" id="2.3.1.158"/>
    </reaction>
</comment>
<dbReference type="Gene3D" id="3.40.50.1820">
    <property type="entry name" value="alpha/beta hydrolase"/>
    <property type="match status" value="1"/>
</dbReference>
<keyword evidence="6 11" id="KW-0472">Membrane</keyword>
<sequence>MSLLRRRRAPSEPTLPPPSPPLTYGDGASPAASGAERDDKEKKAKGKKEVRARWSCMDSCCWLIGCICTVWWLLLFLYNAMPSSFPQYVTEAITGPMPDPPGVKLLKEGLRARHPVVFVPGIVTGGLELWEGHHCADGLFRKRLWGGTFGEVYKRPLCWVEHMSLDNETGLDPPGVRVRPVTGLVAADYFAPGYFVWAVLIANLARIGYEEKTMYMAAYDWRLSFQNTEVRDQTLSRIKSNIELLVATNGGNKVVVIPHSMGALYFLHFMKWVEAPTPVGGGGGKDWCAKHIKAVMNIGGPFLGVPKAVAGLFSAEAKDVAVARAIAPGVLDSDYLGLQTLRYVMHMTRTWDSTMSMIPKGGDTIWGGIDWSPEEGYECNSKKLKSNDSHVSQDSGSEKEKSQPNHINYGRIISFGKDVAEMASSKIERIDFRDAIKGNSLAHSNASCRDVWTEYHEFGWGGVKAVADYKAFTAGSMLDLLHFVAPKMMQRGSAHFSYGIADNLDDPKYSHYKYWSNPLETKLPHAPDMEIYSMYGVGIPTERAYVYKLSPTSECNIPFQIDASAEGENGQSCLQGGVFLVNGDETVPVLSAGYMCARGWRGKTRFNPSSIRTYIREYDHAPPATLLEGRGTQSGAHVDIMGNFALIEDIIRVAAGATGENLGGDQVYSDIFKWSERIKLRL</sequence>
<keyword evidence="3 12" id="KW-0808">Transferase</keyword>
<dbReference type="OrthoDB" id="190846at2759"/>
<organism evidence="12 13">
    <name type="scientific">Apostasia shenzhenica</name>
    <dbReference type="NCBI Taxonomy" id="1088818"/>
    <lineage>
        <taxon>Eukaryota</taxon>
        <taxon>Viridiplantae</taxon>
        <taxon>Streptophyta</taxon>
        <taxon>Embryophyta</taxon>
        <taxon>Tracheophyta</taxon>
        <taxon>Spermatophyta</taxon>
        <taxon>Magnoliopsida</taxon>
        <taxon>Liliopsida</taxon>
        <taxon>Asparagales</taxon>
        <taxon>Orchidaceae</taxon>
        <taxon>Apostasioideae</taxon>
        <taxon>Apostasia</taxon>
    </lineage>
</organism>
<keyword evidence="5 11" id="KW-1133">Transmembrane helix</keyword>
<dbReference type="AlphaFoldDB" id="A0A2H9ZUQ9"/>
<dbReference type="EMBL" id="KZ453612">
    <property type="protein sequence ID" value="PKA47032.1"/>
    <property type="molecule type" value="Genomic_DNA"/>
</dbReference>
<dbReference type="STRING" id="1088818.A0A2H9ZUQ9"/>
<evidence type="ECO:0000256" key="2">
    <source>
        <dbReference type="ARBA" id="ARBA00010701"/>
    </source>
</evidence>
<protein>
    <recommendedName>
        <fullName evidence="9">phospholipid:diacylglycerol acyltransferase</fullName>
        <ecNumber evidence="9">2.3.1.158</ecNumber>
    </recommendedName>
</protein>
<evidence type="ECO:0000313" key="12">
    <source>
        <dbReference type="EMBL" id="PKA47032.1"/>
    </source>
</evidence>
<evidence type="ECO:0000256" key="10">
    <source>
        <dbReference type="SAM" id="MobiDB-lite"/>
    </source>
</evidence>
<dbReference type="FunFam" id="3.40.50.1820:FF:000160">
    <property type="entry name" value="Phospholipid:diacylglycerol acyltransferase 1"/>
    <property type="match status" value="1"/>
</dbReference>
<dbReference type="GO" id="GO:0019432">
    <property type="term" value="P:triglyceride biosynthetic process"/>
    <property type="evidence" value="ECO:0007669"/>
    <property type="project" value="UniProtKB-ARBA"/>
</dbReference>
<evidence type="ECO:0000256" key="11">
    <source>
        <dbReference type="SAM" id="Phobius"/>
    </source>
</evidence>
<dbReference type="Proteomes" id="UP000236161">
    <property type="component" value="Unassembled WGS sequence"/>
</dbReference>
<dbReference type="GO" id="GO:0008374">
    <property type="term" value="F:O-acyltransferase activity"/>
    <property type="evidence" value="ECO:0007669"/>
    <property type="project" value="InterPro"/>
</dbReference>
<keyword evidence="13" id="KW-1185">Reference proteome</keyword>
<dbReference type="SUPFAM" id="SSF53474">
    <property type="entry name" value="alpha/beta-Hydrolases"/>
    <property type="match status" value="1"/>
</dbReference>
<evidence type="ECO:0000256" key="9">
    <source>
        <dbReference type="ARBA" id="ARBA00066405"/>
    </source>
</evidence>
<evidence type="ECO:0000256" key="3">
    <source>
        <dbReference type="ARBA" id="ARBA00022679"/>
    </source>
</evidence>
<evidence type="ECO:0000256" key="7">
    <source>
        <dbReference type="ARBA" id="ARBA00023315"/>
    </source>
</evidence>
<dbReference type="InterPro" id="IPR003386">
    <property type="entry name" value="LACT/PDAT_acylTrfase"/>
</dbReference>
<comment type="subcellular location">
    <subcellularLocation>
        <location evidence="1">Membrane</location>
        <topology evidence="1">Single-pass membrane protein</topology>
    </subcellularLocation>
</comment>
<reference evidence="12 13" key="1">
    <citation type="journal article" date="2017" name="Nature">
        <title>The Apostasia genome and the evolution of orchids.</title>
        <authorList>
            <person name="Zhang G.Q."/>
            <person name="Liu K.W."/>
            <person name="Li Z."/>
            <person name="Lohaus R."/>
            <person name="Hsiao Y.Y."/>
            <person name="Niu S.C."/>
            <person name="Wang J.Y."/>
            <person name="Lin Y.C."/>
            <person name="Xu Q."/>
            <person name="Chen L.J."/>
            <person name="Yoshida K."/>
            <person name="Fujiwara S."/>
            <person name="Wang Z.W."/>
            <person name="Zhang Y.Q."/>
            <person name="Mitsuda N."/>
            <person name="Wang M."/>
            <person name="Liu G.H."/>
            <person name="Pecoraro L."/>
            <person name="Huang H.X."/>
            <person name="Xiao X.J."/>
            <person name="Lin M."/>
            <person name="Wu X.Y."/>
            <person name="Wu W.L."/>
            <person name="Chen Y.Y."/>
            <person name="Chang S.B."/>
            <person name="Sakamoto S."/>
            <person name="Ohme-Takagi M."/>
            <person name="Yagi M."/>
            <person name="Zeng S.J."/>
            <person name="Shen C.Y."/>
            <person name="Yeh C.M."/>
            <person name="Luo Y.B."/>
            <person name="Tsai W.C."/>
            <person name="Van de Peer Y."/>
            <person name="Liu Z.J."/>
        </authorList>
    </citation>
    <scope>NUCLEOTIDE SEQUENCE [LARGE SCALE GENOMIC DNA]</scope>
    <source>
        <strain evidence="13">cv. Shenzhen</strain>
        <tissue evidence="12">Stem</tissue>
    </source>
</reference>
<evidence type="ECO:0000313" key="13">
    <source>
        <dbReference type="Proteomes" id="UP000236161"/>
    </source>
</evidence>
<dbReference type="InterPro" id="IPR029058">
    <property type="entry name" value="AB_hydrolase_fold"/>
</dbReference>
<name>A0A2H9ZUQ9_9ASPA</name>
<dbReference type="PANTHER" id="PTHR11440">
    <property type="entry name" value="LECITHIN-CHOLESTEROL ACYLTRANSFERASE-RELATED"/>
    <property type="match status" value="1"/>
</dbReference>
<keyword evidence="7 12" id="KW-0012">Acyltransferase</keyword>
<evidence type="ECO:0000256" key="8">
    <source>
        <dbReference type="ARBA" id="ARBA00051335"/>
    </source>
</evidence>
<evidence type="ECO:0000256" key="5">
    <source>
        <dbReference type="ARBA" id="ARBA00022989"/>
    </source>
</evidence>
<evidence type="ECO:0000256" key="1">
    <source>
        <dbReference type="ARBA" id="ARBA00004167"/>
    </source>
</evidence>
<comment type="similarity">
    <text evidence="2">Belongs to the AB hydrolase superfamily. Lipase family.</text>
</comment>
<proteinExistence type="inferred from homology"/>
<feature type="region of interest" description="Disordered" evidence="10">
    <location>
        <begin position="382"/>
        <end position="404"/>
    </location>
</feature>
<gene>
    <name evidence="12" type="primary">PDAT1</name>
    <name evidence="12" type="ORF">AXF42_Ash011706</name>
</gene>
<feature type="transmembrane region" description="Helical" evidence="11">
    <location>
        <begin position="60"/>
        <end position="81"/>
    </location>
</feature>
<keyword evidence="4 11" id="KW-0812">Transmembrane</keyword>
<dbReference type="GO" id="GO:0016020">
    <property type="term" value="C:membrane"/>
    <property type="evidence" value="ECO:0007669"/>
    <property type="project" value="UniProtKB-SubCell"/>
</dbReference>
<feature type="region of interest" description="Disordered" evidence="10">
    <location>
        <begin position="1"/>
        <end position="45"/>
    </location>
</feature>
<feature type="compositionally biased region" description="Basic and acidic residues" evidence="10">
    <location>
        <begin position="35"/>
        <end position="45"/>
    </location>
</feature>
<evidence type="ECO:0000256" key="6">
    <source>
        <dbReference type="ARBA" id="ARBA00023136"/>
    </source>
</evidence>
<accession>A0A2H9ZUQ9</accession>